<keyword evidence="1" id="KW-0802">TPR repeat</keyword>
<dbReference type="RefSeq" id="WP_126923090.1">
    <property type="nucleotide sequence ID" value="NZ_ML133692.1"/>
</dbReference>
<dbReference type="EMBL" id="RJTH01000007">
    <property type="protein sequence ID" value="RUM23694.1"/>
    <property type="molecule type" value="Genomic_DNA"/>
</dbReference>
<gene>
    <name evidence="3" type="ORF">EFQ99_20720</name>
</gene>
<evidence type="ECO:0000313" key="3">
    <source>
        <dbReference type="EMBL" id="RUM23694.1"/>
    </source>
</evidence>
<feature type="chain" id="PRO_5018744954" evidence="2">
    <location>
        <begin position="30"/>
        <end position="204"/>
    </location>
</feature>
<sequence>MSAMRFFALTSAALPLALILFASALPATAAEKDVIVEQTNVNSSPKQRLDQLFGQLKRERDPEKAGGIANEIRLQWNDSGSATINLLMQWADKAIEEKRNPAALDFLDEAIALKPDYAESWNRRATLNFIMGNYRKSMSDIEHVLDLEPRHFGALSGMAAILSNAGNDQLALKAWEQLLTIYPAERTAQEQINTLSEKLAGNRT</sequence>
<dbReference type="InterPro" id="IPR011990">
    <property type="entry name" value="TPR-like_helical_dom_sf"/>
</dbReference>
<evidence type="ECO:0000256" key="2">
    <source>
        <dbReference type="SAM" id="SignalP"/>
    </source>
</evidence>
<evidence type="ECO:0000313" key="4">
    <source>
        <dbReference type="Proteomes" id="UP000278823"/>
    </source>
</evidence>
<dbReference type="OrthoDB" id="9815010at2"/>
<name>A0A3S0Y3W3_9HYPH</name>
<organism evidence="3 4">
    <name type="scientific">Rhizobium vallis</name>
    <dbReference type="NCBI Taxonomy" id="634290"/>
    <lineage>
        <taxon>Bacteria</taxon>
        <taxon>Pseudomonadati</taxon>
        <taxon>Pseudomonadota</taxon>
        <taxon>Alphaproteobacteria</taxon>
        <taxon>Hyphomicrobiales</taxon>
        <taxon>Rhizobiaceae</taxon>
        <taxon>Rhizobium/Agrobacterium group</taxon>
        <taxon>Rhizobium</taxon>
    </lineage>
</organism>
<dbReference type="Gene3D" id="1.25.40.10">
    <property type="entry name" value="Tetratricopeptide repeat domain"/>
    <property type="match status" value="1"/>
</dbReference>
<dbReference type="AlphaFoldDB" id="A0A3S0Y3W3"/>
<dbReference type="PROSITE" id="PS50005">
    <property type="entry name" value="TPR"/>
    <property type="match status" value="1"/>
</dbReference>
<feature type="signal peptide" evidence="2">
    <location>
        <begin position="1"/>
        <end position="29"/>
    </location>
</feature>
<comment type="caution">
    <text evidence="3">The sequence shown here is derived from an EMBL/GenBank/DDBJ whole genome shotgun (WGS) entry which is preliminary data.</text>
</comment>
<feature type="repeat" description="TPR" evidence="1">
    <location>
        <begin position="118"/>
        <end position="151"/>
    </location>
</feature>
<dbReference type="InterPro" id="IPR019734">
    <property type="entry name" value="TPR_rpt"/>
</dbReference>
<accession>A0A3S0Y3W3</accession>
<protein>
    <submittedName>
        <fullName evidence="3">Uncharacterized protein</fullName>
    </submittedName>
</protein>
<dbReference type="Proteomes" id="UP000278823">
    <property type="component" value="Unassembled WGS sequence"/>
</dbReference>
<keyword evidence="4" id="KW-1185">Reference proteome</keyword>
<dbReference type="SMART" id="SM00028">
    <property type="entry name" value="TPR"/>
    <property type="match status" value="3"/>
</dbReference>
<proteinExistence type="predicted"/>
<evidence type="ECO:0000256" key="1">
    <source>
        <dbReference type="PROSITE-ProRule" id="PRU00339"/>
    </source>
</evidence>
<dbReference type="SUPFAM" id="SSF48452">
    <property type="entry name" value="TPR-like"/>
    <property type="match status" value="1"/>
</dbReference>
<keyword evidence="2" id="KW-0732">Signal</keyword>
<reference evidence="4" key="1">
    <citation type="submission" date="2018-11" db="EMBL/GenBank/DDBJ databases">
        <title>Rhizobium chutanense sp. nov., isolated from root nodules of Phaseolus vulgaris in China.</title>
        <authorList>
            <person name="Huo Y."/>
        </authorList>
    </citation>
    <scope>NUCLEOTIDE SEQUENCE [LARGE SCALE GENOMIC DNA]</scope>
    <source>
        <strain evidence="4">CCBAU 65647</strain>
    </source>
</reference>